<keyword evidence="2" id="KW-0418">Kinase</keyword>
<dbReference type="Proteomes" id="UP000185003">
    <property type="component" value="Unassembled WGS sequence"/>
</dbReference>
<accession>A0A1N6K6F4</accession>
<dbReference type="Gene3D" id="3.30.565.10">
    <property type="entry name" value="Histidine kinase-like ATPase, C-terminal domain"/>
    <property type="match status" value="1"/>
</dbReference>
<feature type="domain" description="Histidine kinase" evidence="7">
    <location>
        <begin position="546"/>
        <end position="737"/>
    </location>
</feature>
<evidence type="ECO:0000313" key="8">
    <source>
        <dbReference type="EMBL" id="SIO52141.1"/>
    </source>
</evidence>
<protein>
    <submittedName>
        <fullName evidence="8">Tetratricopeptide repeat-containing protein</fullName>
    </submittedName>
</protein>
<feature type="signal peptide" evidence="6">
    <location>
        <begin position="1"/>
        <end position="23"/>
    </location>
</feature>
<dbReference type="InterPro" id="IPR005467">
    <property type="entry name" value="His_kinase_dom"/>
</dbReference>
<organism evidence="8 9">
    <name type="scientific">Chitinophaga niabensis</name>
    <dbReference type="NCBI Taxonomy" id="536979"/>
    <lineage>
        <taxon>Bacteria</taxon>
        <taxon>Pseudomonadati</taxon>
        <taxon>Bacteroidota</taxon>
        <taxon>Chitinophagia</taxon>
        <taxon>Chitinophagales</taxon>
        <taxon>Chitinophagaceae</taxon>
        <taxon>Chitinophaga</taxon>
    </lineage>
</organism>
<dbReference type="GO" id="GO:0046983">
    <property type="term" value="F:protein dimerization activity"/>
    <property type="evidence" value="ECO:0007669"/>
    <property type="project" value="InterPro"/>
</dbReference>
<sequence>MNFRLCLLCTFSLLLLTAAAPRAQFYSKDSATIFKLIATAEEHFSNSIYDSALHYCDLAINYSRHNNYKKGLAFALIERTDILIDKGDLENAALQAGSTREIGQQLKDSMIVAISLMQMAQVNMYDKKYDEAIPYFEKSVQHYFEKHPSRYAALAFNDFGFTYGMKGELDKKAHCLIRSIDVYESLGDGFDGEKAAAYNNLATVYYELKQRDKTIEYAKRSVAYREKAGDISRLSLGCCNLSQFYLGVNNEEARRYQRLCVKYAEQSGDESRIIHSYITSSLIASEQKDSTTALEYEMKIISLLEKNRKDPLMLARRYIAAGMAFMKKDSVQALSWFNKSLALSGSLNDKFNLRDLYYQLAIFYKDHQNYEEAYHYYVRHILYRDSIIKNNTATAIAGLEAKYESEKKDNLISRLNTAQEIKTLQIEKQKALLAGNLEEARRKQNEIILLSKEKEVQDLKISQQDEKLEKQLLQVNYNQQQLELAAKEKQLKEKQLKSSRMVRNLLLTSLLLLLIIGFFLFNRYQLKRKIQEQEALLAVRNNIAKDLHDEIGSTLTSIRILSEVSGKDLQKEGNKVSGFIQKITEQSAAAQQGISDIVWAVKPENDKLENMVVRMREYAAQTLESRNIQTSISIDEKLLDTSLDMRQRRDLFLIYKEAINNVSKYAQATEVDVIITQQEQELNLTIRDNGIGFNANGTHSSNGLNNMQARANALNGTLSIHSAEGQGTLISLKIPVT</sequence>
<evidence type="ECO:0000256" key="1">
    <source>
        <dbReference type="ARBA" id="ARBA00022679"/>
    </source>
</evidence>
<dbReference type="GO" id="GO:0000155">
    <property type="term" value="F:phosphorelay sensor kinase activity"/>
    <property type="evidence" value="ECO:0007669"/>
    <property type="project" value="InterPro"/>
</dbReference>
<keyword evidence="6" id="KW-0732">Signal</keyword>
<evidence type="ECO:0000256" key="3">
    <source>
        <dbReference type="ARBA" id="ARBA00023012"/>
    </source>
</evidence>
<keyword evidence="9" id="KW-1185">Reference proteome</keyword>
<evidence type="ECO:0000259" key="7">
    <source>
        <dbReference type="PROSITE" id="PS50109"/>
    </source>
</evidence>
<dbReference type="Gene3D" id="1.20.5.1930">
    <property type="match status" value="1"/>
</dbReference>
<feature type="coiled-coil region" evidence="4">
    <location>
        <begin position="470"/>
        <end position="497"/>
    </location>
</feature>
<feature type="transmembrane region" description="Helical" evidence="5">
    <location>
        <begin position="501"/>
        <end position="521"/>
    </location>
</feature>
<proteinExistence type="predicted"/>
<evidence type="ECO:0000256" key="6">
    <source>
        <dbReference type="SAM" id="SignalP"/>
    </source>
</evidence>
<keyword evidence="5" id="KW-1133">Transmembrane helix</keyword>
<evidence type="ECO:0000256" key="4">
    <source>
        <dbReference type="SAM" id="Coils"/>
    </source>
</evidence>
<dbReference type="PROSITE" id="PS50109">
    <property type="entry name" value="HIS_KIN"/>
    <property type="match status" value="1"/>
</dbReference>
<dbReference type="Pfam" id="PF02518">
    <property type="entry name" value="HATPase_c"/>
    <property type="match status" value="1"/>
</dbReference>
<dbReference type="InterPro" id="IPR050482">
    <property type="entry name" value="Sensor_HK_TwoCompSys"/>
</dbReference>
<dbReference type="InterPro" id="IPR036890">
    <property type="entry name" value="HATPase_C_sf"/>
</dbReference>
<dbReference type="SUPFAM" id="SSF55874">
    <property type="entry name" value="ATPase domain of HSP90 chaperone/DNA topoisomerase II/histidine kinase"/>
    <property type="match status" value="1"/>
</dbReference>
<evidence type="ECO:0000256" key="2">
    <source>
        <dbReference type="ARBA" id="ARBA00022777"/>
    </source>
</evidence>
<keyword evidence="3" id="KW-0902">Two-component regulatory system</keyword>
<dbReference type="RefSeq" id="WP_084185822.1">
    <property type="nucleotide sequence ID" value="NZ_FSRA01000002.1"/>
</dbReference>
<keyword evidence="5" id="KW-0472">Membrane</keyword>
<dbReference type="SUPFAM" id="SSF48452">
    <property type="entry name" value="TPR-like"/>
    <property type="match status" value="3"/>
</dbReference>
<dbReference type="STRING" id="536979.SAMN04488055_5176"/>
<dbReference type="AlphaFoldDB" id="A0A1N6K6F4"/>
<evidence type="ECO:0000256" key="5">
    <source>
        <dbReference type="SAM" id="Phobius"/>
    </source>
</evidence>
<dbReference type="Pfam" id="PF13374">
    <property type="entry name" value="TPR_10"/>
    <property type="match status" value="1"/>
</dbReference>
<dbReference type="EMBL" id="FSRA01000002">
    <property type="protein sequence ID" value="SIO52141.1"/>
    <property type="molecule type" value="Genomic_DNA"/>
</dbReference>
<keyword evidence="4" id="KW-0175">Coiled coil</keyword>
<feature type="chain" id="PRO_5013314855" evidence="6">
    <location>
        <begin position="24"/>
        <end position="737"/>
    </location>
</feature>
<dbReference type="InterPro" id="IPR011712">
    <property type="entry name" value="Sig_transdc_His_kin_sub3_dim/P"/>
</dbReference>
<dbReference type="InterPro" id="IPR011990">
    <property type="entry name" value="TPR-like_helical_dom_sf"/>
</dbReference>
<dbReference type="PANTHER" id="PTHR24421">
    <property type="entry name" value="NITRATE/NITRITE SENSOR PROTEIN NARX-RELATED"/>
    <property type="match status" value="1"/>
</dbReference>
<dbReference type="InterPro" id="IPR003594">
    <property type="entry name" value="HATPase_dom"/>
</dbReference>
<dbReference type="Gene3D" id="1.25.40.10">
    <property type="entry name" value="Tetratricopeptide repeat domain"/>
    <property type="match status" value="2"/>
</dbReference>
<dbReference type="CDD" id="cd16917">
    <property type="entry name" value="HATPase_UhpB-NarQ-NarX-like"/>
    <property type="match status" value="1"/>
</dbReference>
<name>A0A1N6K6F4_9BACT</name>
<dbReference type="OrthoDB" id="1523646at2"/>
<gene>
    <name evidence="8" type="ORF">SAMN04488055_5176</name>
</gene>
<keyword evidence="5" id="KW-0812">Transmembrane</keyword>
<dbReference type="Pfam" id="PF07730">
    <property type="entry name" value="HisKA_3"/>
    <property type="match status" value="1"/>
</dbReference>
<evidence type="ECO:0000313" key="9">
    <source>
        <dbReference type="Proteomes" id="UP000185003"/>
    </source>
</evidence>
<keyword evidence="1" id="KW-0808">Transferase</keyword>
<dbReference type="GO" id="GO:0016020">
    <property type="term" value="C:membrane"/>
    <property type="evidence" value="ECO:0007669"/>
    <property type="project" value="InterPro"/>
</dbReference>
<dbReference type="InterPro" id="IPR019734">
    <property type="entry name" value="TPR_rpt"/>
</dbReference>
<dbReference type="SMART" id="SM00028">
    <property type="entry name" value="TPR"/>
    <property type="match status" value="4"/>
</dbReference>
<reference evidence="8 9" key="1">
    <citation type="submission" date="2016-11" db="EMBL/GenBank/DDBJ databases">
        <authorList>
            <person name="Jaros S."/>
            <person name="Januszkiewicz K."/>
            <person name="Wedrychowicz H."/>
        </authorList>
    </citation>
    <scope>NUCLEOTIDE SEQUENCE [LARGE SCALE GENOMIC DNA]</scope>
    <source>
        <strain evidence="8 9">DSM 24787</strain>
    </source>
</reference>